<dbReference type="GO" id="GO:0006635">
    <property type="term" value="P:fatty acid beta-oxidation"/>
    <property type="evidence" value="ECO:0007669"/>
    <property type="project" value="TreeGrafter"/>
</dbReference>
<dbReference type="Proteomes" id="UP000263993">
    <property type="component" value="Unassembled WGS sequence"/>
</dbReference>
<organism evidence="4 5">
    <name type="scientific">Undibacter mobilis</name>
    <dbReference type="NCBI Taxonomy" id="2292256"/>
    <lineage>
        <taxon>Bacteria</taxon>
        <taxon>Pseudomonadati</taxon>
        <taxon>Pseudomonadota</taxon>
        <taxon>Alphaproteobacteria</taxon>
        <taxon>Hyphomicrobiales</taxon>
        <taxon>Nitrobacteraceae</taxon>
        <taxon>Undibacter</taxon>
    </lineage>
</organism>
<comment type="caution">
    <text evidence="4">The sequence shown here is derived from an EMBL/GenBank/DDBJ whole genome shotgun (WGS) entry which is preliminary data.</text>
</comment>
<dbReference type="Gene3D" id="1.10.12.10">
    <property type="entry name" value="Lyase 2-enoyl-coa Hydratase, Chain A, domain 2"/>
    <property type="match status" value="1"/>
</dbReference>
<proteinExistence type="inferred from homology"/>
<dbReference type="CDD" id="cd06558">
    <property type="entry name" value="crotonase-like"/>
    <property type="match status" value="1"/>
</dbReference>
<comment type="similarity">
    <text evidence="1 3">Belongs to the enoyl-CoA hydratase/isomerase family.</text>
</comment>
<evidence type="ECO:0000256" key="3">
    <source>
        <dbReference type="RuleBase" id="RU003707"/>
    </source>
</evidence>
<dbReference type="PANTHER" id="PTHR11941:SF54">
    <property type="entry name" value="ENOYL-COA HYDRATASE, MITOCHONDRIAL"/>
    <property type="match status" value="1"/>
</dbReference>
<name>A0A371B1I2_9BRAD</name>
<dbReference type="FunFam" id="3.90.226.10:FF:000009">
    <property type="entry name" value="Carnitinyl-CoA dehydratase"/>
    <property type="match status" value="1"/>
</dbReference>
<dbReference type="AlphaFoldDB" id="A0A371B1I2"/>
<keyword evidence="2" id="KW-0456">Lyase</keyword>
<accession>A0A371B1I2</accession>
<dbReference type="GO" id="GO:0016836">
    <property type="term" value="F:hydro-lyase activity"/>
    <property type="evidence" value="ECO:0007669"/>
    <property type="project" value="UniProtKB-ARBA"/>
</dbReference>
<dbReference type="SUPFAM" id="SSF52096">
    <property type="entry name" value="ClpP/crotonase"/>
    <property type="match status" value="1"/>
</dbReference>
<dbReference type="PROSITE" id="PS00166">
    <property type="entry name" value="ENOYL_COA_HYDRATASE"/>
    <property type="match status" value="1"/>
</dbReference>
<dbReference type="PANTHER" id="PTHR11941">
    <property type="entry name" value="ENOYL-COA HYDRATASE-RELATED"/>
    <property type="match status" value="1"/>
</dbReference>
<protein>
    <submittedName>
        <fullName evidence="4">Enoyl-CoA hydratase</fullName>
    </submittedName>
</protein>
<gene>
    <name evidence="4" type="ORF">DXH78_19130</name>
</gene>
<evidence type="ECO:0000313" key="5">
    <source>
        <dbReference type="Proteomes" id="UP000263993"/>
    </source>
</evidence>
<dbReference type="EMBL" id="QRGO01000003">
    <property type="protein sequence ID" value="RDV01418.1"/>
    <property type="molecule type" value="Genomic_DNA"/>
</dbReference>
<dbReference type="OrthoDB" id="9807606at2"/>
<dbReference type="FunFam" id="1.10.12.10:FF:000001">
    <property type="entry name" value="Probable enoyl-CoA hydratase, mitochondrial"/>
    <property type="match status" value="1"/>
</dbReference>
<keyword evidence="5" id="KW-1185">Reference proteome</keyword>
<dbReference type="InterPro" id="IPR018376">
    <property type="entry name" value="Enoyl-CoA_hyd/isom_CS"/>
</dbReference>
<reference evidence="5" key="1">
    <citation type="submission" date="2018-08" db="EMBL/GenBank/DDBJ databases">
        <authorList>
            <person name="Kim S.-J."/>
            <person name="Jung G.-Y."/>
        </authorList>
    </citation>
    <scope>NUCLEOTIDE SEQUENCE [LARGE SCALE GENOMIC DNA]</scope>
    <source>
        <strain evidence="5">GY_H</strain>
    </source>
</reference>
<evidence type="ECO:0000256" key="1">
    <source>
        <dbReference type="ARBA" id="ARBA00005254"/>
    </source>
</evidence>
<evidence type="ECO:0000256" key="2">
    <source>
        <dbReference type="ARBA" id="ARBA00023239"/>
    </source>
</evidence>
<dbReference type="Pfam" id="PF00378">
    <property type="entry name" value="ECH_1"/>
    <property type="match status" value="1"/>
</dbReference>
<dbReference type="InterPro" id="IPR001753">
    <property type="entry name" value="Enoyl-CoA_hydra/iso"/>
</dbReference>
<dbReference type="RefSeq" id="WP_115518936.1">
    <property type="nucleotide sequence ID" value="NZ_QRGO01000003.1"/>
</dbReference>
<dbReference type="Gene3D" id="3.90.226.10">
    <property type="entry name" value="2-enoyl-CoA Hydratase, Chain A, domain 1"/>
    <property type="match status" value="1"/>
</dbReference>
<evidence type="ECO:0000313" key="4">
    <source>
        <dbReference type="EMBL" id="RDV01418.1"/>
    </source>
</evidence>
<sequence length="259" mass="27687">MADPDPLLVEHPADDIVVLRLNRPQVRNALSLPLRQRLAEETLRYGADTKTRVIVITGDDKAFAAGADIAEMAKAGPIEVMARNVQQYYRPIMECPKPVIAAVEGFALGGGFELALCADFIVAGETAKLGLPEVKLGILAGGGGTQKLVRLVGKQRALMLLMTGRFLSAAEAFAMGAVADVAPAGQALARALDIAREIAAMPPISVQQIKEIVNAGVNAPLETALMLERKAFQLQFATQDQKEGMAAFIEKRKPIYEGK</sequence>
<dbReference type="InterPro" id="IPR029045">
    <property type="entry name" value="ClpP/crotonase-like_dom_sf"/>
</dbReference>
<dbReference type="InterPro" id="IPR014748">
    <property type="entry name" value="Enoyl-CoA_hydra_C"/>
</dbReference>